<dbReference type="AlphaFoldDB" id="A0AAV4EMW8"/>
<dbReference type="Proteomes" id="UP000762676">
    <property type="component" value="Unassembled WGS sequence"/>
</dbReference>
<comment type="caution">
    <text evidence="1">The sequence shown here is derived from an EMBL/GenBank/DDBJ whole genome shotgun (WGS) entry which is preliminary data.</text>
</comment>
<organism evidence="1 2">
    <name type="scientific">Elysia marginata</name>
    <dbReference type="NCBI Taxonomy" id="1093978"/>
    <lineage>
        <taxon>Eukaryota</taxon>
        <taxon>Metazoa</taxon>
        <taxon>Spiralia</taxon>
        <taxon>Lophotrochozoa</taxon>
        <taxon>Mollusca</taxon>
        <taxon>Gastropoda</taxon>
        <taxon>Heterobranchia</taxon>
        <taxon>Euthyneura</taxon>
        <taxon>Panpulmonata</taxon>
        <taxon>Sacoglossa</taxon>
        <taxon>Placobranchoidea</taxon>
        <taxon>Plakobranchidae</taxon>
        <taxon>Elysia</taxon>
    </lineage>
</organism>
<sequence length="121" mass="14155">MFRTHIPTRQKHLMYLDKSRSDGEISKHPRLASPLHCEYTQAHSTEVASYNMISPDDGERQAPCTSSIRRVREYWPKTPVRSVLHIPIPPVWCVLSGVRLFTNKHLIYVHLDRKKPFFKSC</sequence>
<protein>
    <submittedName>
        <fullName evidence="1">Uncharacterized protein</fullName>
    </submittedName>
</protein>
<accession>A0AAV4EMW8</accession>
<proteinExistence type="predicted"/>
<evidence type="ECO:0000313" key="1">
    <source>
        <dbReference type="EMBL" id="GFR62065.1"/>
    </source>
</evidence>
<gene>
    <name evidence="1" type="ORF">ElyMa_001862400</name>
</gene>
<keyword evidence="2" id="KW-1185">Reference proteome</keyword>
<reference evidence="1 2" key="1">
    <citation type="journal article" date="2021" name="Elife">
        <title>Chloroplast acquisition without the gene transfer in kleptoplastic sea slugs, Plakobranchus ocellatus.</title>
        <authorList>
            <person name="Maeda T."/>
            <person name="Takahashi S."/>
            <person name="Yoshida T."/>
            <person name="Shimamura S."/>
            <person name="Takaki Y."/>
            <person name="Nagai Y."/>
            <person name="Toyoda A."/>
            <person name="Suzuki Y."/>
            <person name="Arimoto A."/>
            <person name="Ishii H."/>
            <person name="Satoh N."/>
            <person name="Nishiyama T."/>
            <person name="Hasebe M."/>
            <person name="Maruyama T."/>
            <person name="Minagawa J."/>
            <person name="Obokata J."/>
            <person name="Shigenobu S."/>
        </authorList>
    </citation>
    <scope>NUCLEOTIDE SEQUENCE [LARGE SCALE GENOMIC DNA]</scope>
</reference>
<name>A0AAV4EMW8_9GAST</name>
<dbReference type="EMBL" id="BMAT01003775">
    <property type="protein sequence ID" value="GFR62065.1"/>
    <property type="molecule type" value="Genomic_DNA"/>
</dbReference>
<evidence type="ECO:0000313" key="2">
    <source>
        <dbReference type="Proteomes" id="UP000762676"/>
    </source>
</evidence>